<organism evidence="1 2">
    <name type="scientific">Babesia ovata</name>
    <dbReference type="NCBI Taxonomy" id="189622"/>
    <lineage>
        <taxon>Eukaryota</taxon>
        <taxon>Sar</taxon>
        <taxon>Alveolata</taxon>
        <taxon>Apicomplexa</taxon>
        <taxon>Aconoidasida</taxon>
        <taxon>Piroplasmida</taxon>
        <taxon>Babesiidae</taxon>
        <taxon>Babesia</taxon>
    </lineage>
</organism>
<name>A0A2H6K9S1_9APIC</name>
<protein>
    <submittedName>
        <fullName evidence="1">Extracellular matrix-binding ebh, putative</fullName>
    </submittedName>
</protein>
<dbReference type="RefSeq" id="XP_028865971.1">
    <property type="nucleotide sequence ID" value="XM_029010138.1"/>
</dbReference>
<dbReference type="EMBL" id="BDSA01000001">
    <property type="protein sequence ID" value="GBE59728.1"/>
    <property type="molecule type" value="Genomic_DNA"/>
</dbReference>
<gene>
    <name evidence="1" type="ORF">BOVATA_012210</name>
</gene>
<dbReference type="Proteomes" id="UP000236319">
    <property type="component" value="Unassembled WGS sequence"/>
</dbReference>
<dbReference type="OrthoDB" id="367049at2759"/>
<evidence type="ECO:0000313" key="2">
    <source>
        <dbReference type="Proteomes" id="UP000236319"/>
    </source>
</evidence>
<comment type="caution">
    <text evidence="1">The sequence shown here is derived from an EMBL/GenBank/DDBJ whole genome shotgun (WGS) entry which is preliminary data.</text>
</comment>
<proteinExistence type="predicted"/>
<dbReference type="VEuPathDB" id="PiroplasmaDB:BOVATA_012210"/>
<dbReference type="GeneID" id="39873498"/>
<evidence type="ECO:0000313" key="1">
    <source>
        <dbReference type="EMBL" id="GBE59728.1"/>
    </source>
</evidence>
<sequence length="782" mass="85652">MCIVVSEAVAGRSSQASQRFCCSGQKLTAVIPGLAVEYDEYNVAVICHNIGAINTANKTFLHHVIKLGTWITDAEKIRQAADDKAKEAYDKLKVNETLDENVKKIVKAKVEIEKVHKSLGNHLSSLGAWNQQARTVLDGAIKQATEVWNGLNDSDTSKGIGGEIHKMTQAKDAINVANSDLKTEVDNLGKWRAAAQNVISKAEQKCNTILEKVSTTDPQGPIFKDAEILKEKGTELYNAASKAKIEVESKVRDALQAVVAMDKSLKTDLKSVKDEMKKGIERVIKTLGVLNLDGLVKEDLRMLRGNILGLTNGDDKVSSLVGPQLQELGRKKEPLDTLAVKDGEGSIKKGITEMDRLFSEKIQQPLKSLTDDVANNINELYKKIDPTQPNAQNKNLQEIFEHIKGKVGEIKGKEGRKNSSWYLEGGSGILGIEGAIKNYANAFGVNETFNARVRGWLDGIWGKEKGVKNTKTLEWLANYVTSKVTNWDSGSLSVNAGGPEQADVFRDAIIGAVNKHFNPAETEAEGKVIAVRGQKDGHGEIQKSIAAVKAGCKHLVQQMDVEFKKNGIDSVAEEIYNIVPNKDTNGNNNKKEQIKLFIIHSLIALRATVNQVSEELESVLLSDYRMDKANKRSIAGELDSVLGYTNKLHEQLTQATQKSVPPGGQPVPGTAQAVDSKLQAVSGQVKTLYTEFETKVTKELKDTVKELPTAVETFNQQAQAQIRAAARTAIGSAVKEFKTKSGAGNEIDVERNMTESHPAYDNIKRSLKKILIKELTRTLGWM</sequence>
<accession>A0A2H6K9S1</accession>
<reference evidence="1 2" key="1">
    <citation type="journal article" date="2017" name="BMC Genomics">
        <title>Whole-genome assembly of Babesia ovata and comparative genomics between closely related pathogens.</title>
        <authorList>
            <person name="Yamagishi J."/>
            <person name="Asada M."/>
            <person name="Hakimi H."/>
            <person name="Tanaka T.Q."/>
            <person name="Sugimoto C."/>
            <person name="Kawazu S."/>
        </authorList>
    </citation>
    <scope>NUCLEOTIDE SEQUENCE [LARGE SCALE GENOMIC DNA]</scope>
    <source>
        <strain evidence="1 2">Miyake</strain>
    </source>
</reference>
<dbReference type="AlphaFoldDB" id="A0A2H6K9S1"/>
<keyword evidence="2" id="KW-1185">Reference proteome</keyword>